<dbReference type="EMBL" id="ML996107">
    <property type="protein sequence ID" value="KAF2738779.1"/>
    <property type="molecule type" value="Genomic_DNA"/>
</dbReference>
<proteinExistence type="predicted"/>
<protein>
    <submittedName>
        <fullName evidence="2">Uncharacterized protein</fullName>
    </submittedName>
</protein>
<dbReference type="OrthoDB" id="4159838at2759"/>
<feature type="region of interest" description="Disordered" evidence="1">
    <location>
        <begin position="460"/>
        <end position="526"/>
    </location>
</feature>
<evidence type="ECO:0000313" key="3">
    <source>
        <dbReference type="Proteomes" id="UP000799444"/>
    </source>
</evidence>
<evidence type="ECO:0000313" key="2">
    <source>
        <dbReference type="EMBL" id="KAF2738779.1"/>
    </source>
</evidence>
<feature type="compositionally biased region" description="Acidic residues" evidence="1">
    <location>
        <begin position="517"/>
        <end position="526"/>
    </location>
</feature>
<dbReference type="AlphaFoldDB" id="A0A9P4V5H8"/>
<feature type="compositionally biased region" description="Acidic residues" evidence="1">
    <location>
        <begin position="460"/>
        <end position="472"/>
    </location>
</feature>
<keyword evidence="3" id="KW-1185">Reference proteome</keyword>
<name>A0A9P4V5H8_9PLEO</name>
<accession>A0A9P4V5H8</accession>
<organism evidence="2 3">
    <name type="scientific">Polyplosphaeria fusca</name>
    <dbReference type="NCBI Taxonomy" id="682080"/>
    <lineage>
        <taxon>Eukaryota</taxon>
        <taxon>Fungi</taxon>
        <taxon>Dikarya</taxon>
        <taxon>Ascomycota</taxon>
        <taxon>Pezizomycotina</taxon>
        <taxon>Dothideomycetes</taxon>
        <taxon>Pleosporomycetidae</taxon>
        <taxon>Pleosporales</taxon>
        <taxon>Tetraplosphaeriaceae</taxon>
        <taxon>Polyplosphaeria</taxon>
    </lineage>
</organism>
<evidence type="ECO:0000256" key="1">
    <source>
        <dbReference type="SAM" id="MobiDB-lite"/>
    </source>
</evidence>
<gene>
    <name evidence="2" type="ORF">EJ04DRAFT_509344</name>
</gene>
<feature type="region of interest" description="Disordered" evidence="1">
    <location>
        <begin position="414"/>
        <end position="436"/>
    </location>
</feature>
<dbReference type="Proteomes" id="UP000799444">
    <property type="component" value="Unassembled WGS sequence"/>
</dbReference>
<feature type="compositionally biased region" description="Basic residues" evidence="1">
    <location>
        <begin position="421"/>
        <end position="433"/>
    </location>
</feature>
<feature type="region of interest" description="Disordered" evidence="1">
    <location>
        <begin position="324"/>
        <end position="353"/>
    </location>
</feature>
<comment type="caution">
    <text evidence="2">The sequence shown here is derived from an EMBL/GenBank/DDBJ whole genome shotgun (WGS) entry which is preliminary data.</text>
</comment>
<sequence length="526" mass="58846">MRSEWFRIVQALSDGDPRTSENAFRLLETVISSGIGLPDDSIMEAAEIDIVSKVLRPSTRKELREALDTTISSLLTLLSSIALASQCNSEHSGKLTSERATTMLDSLVIGITKREDLRFDLDLLKPSPENIQTFSQRAMWVVAASFVARLGGCRSAPGLVSLDMSEFNWAFDWIAKQYSWEGVDFSKILGTLPGFISGTARCAGRPLKDDGFDQLQILVEALLGGLELRLPHKLWNSRRLALESCFEFAHATNDAQHLAFARRIEKTMSEKGRVILTQTTSDSPSITGGFRWEEGIGEWVTCTPFVKKPKPVAKNPIRTLDLLPTPAPSETETAFSDANIDDGPLHDIDDESMSDYDDALQSSPVKQMPRKLLKRKCASSPMVIIPAKRTRRTTSDFPIPYYPVLPEDRSRIEPDVEHGTKGCRRSNREKKKTGNNIAKLRAKRSSTFLRKNYCELYQSSDEDMGNSSEDVDELAKTPYLQSKKRRAAQQGREEGVKRSRRAPSKTWTSLKDAEVVNSEDELSFDC</sequence>
<reference evidence="2" key="1">
    <citation type="journal article" date="2020" name="Stud. Mycol.">
        <title>101 Dothideomycetes genomes: a test case for predicting lifestyles and emergence of pathogens.</title>
        <authorList>
            <person name="Haridas S."/>
            <person name="Albert R."/>
            <person name="Binder M."/>
            <person name="Bloem J."/>
            <person name="Labutti K."/>
            <person name="Salamov A."/>
            <person name="Andreopoulos B."/>
            <person name="Baker S."/>
            <person name="Barry K."/>
            <person name="Bills G."/>
            <person name="Bluhm B."/>
            <person name="Cannon C."/>
            <person name="Castanera R."/>
            <person name="Culley D."/>
            <person name="Daum C."/>
            <person name="Ezra D."/>
            <person name="Gonzalez J."/>
            <person name="Henrissat B."/>
            <person name="Kuo A."/>
            <person name="Liang C."/>
            <person name="Lipzen A."/>
            <person name="Lutzoni F."/>
            <person name="Magnuson J."/>
            <person name="Mondo S."/>
            <person name="Nolan M."/>
            <person name="Ohm R."/>
            <person name="Pangilinan J."/>
            <person name="Park H.-J."/>
            <person name="Ramirez L."/>
            <person name="Alfaro M."/>
            <person name="Sun H."/>
            <person name="Tritt A."/>
            <person name="Yoshinaga Y."/>
            <person name="Zwiers L.-H."/>
            <person name="Turgeon B."/>
            <person name="Goodwin S."/>
            <person name="Spatafora J."/>
            <person name="Crous P."/>
            <person name="Grigoriev I."/>
        </authorList>
    </citation>
    <scope>NUCLEOTIDE SEQUENCE</scope>
    <source>
        <strain evidence="2">CBS 125425</strain>
    </source>
</reference>